<evidence type="ECO:0000259" key="13">
    <source>
        <dbReference type="PROSITE" id="PS51328"/>
    </source>
</evidence>
<evidence type="ECO:0000256" key="8">
    <source>
        <dbReference type="ARBA" id="ARBA00023136"/>
    </source>
</evidence>
<keyword evidence="5" id="KW-0430">Lectin</keyword>
<reference evidence="14" key="1">
    <citation type="submission" date="2021-03" db="EMBL/GenBank/DDBJ databases">
        <authorList>
            <person name="Bekaert M."/>
        </authorList>
    </citation>
    <scope>NUCLEOTIDE SEQUENCE</scope>
</reference>
<keyword evidence="8 12" id="KW-0472">Membrane</keyword>
<evidence type="ECO:0000256" key="4">
    <source>
        <dbReference type="ARBA" id="ARBA00022729"/>
    </source>
</evidence>
<keyword evidence="7" id="KW-0333">Golgi apparatus</keyword>
<evidence type="ECO:0000256" key="5">
    <source>
        <dbReference type="ARBA" id="ARBA00022734"/>
    </source>
</evidence>
<dbReference type="AlphaFoldDB" id="A0A8S3SWR3"/>
<evidence type="ECO:0000256" key="9">
    <source>
        <dbReference type="ARBA" id="ARBA00023157"/>
    </source>
</evidence>
<comment type="caution">
    <text evidence="14">The sequence shown here is derived from an EMBL/GenBank/DDBJ whole genome shotgun (WGS) entry which is preliminary data.</text>
</comment>
<dbReference type="PROSITE" id="PS51328">
    <property type="entry name" value="L_LECTIN_LIKE"/>
    <property type="match status" value="1"/>
</dbReference>
<dbReference type="InterPro" id="IPR013320">
    <property type="entry name" value="ConA-like_dom_sf"/>
</dbReference>
<proteinExistence type="predicted"/>
<dbReference type="Proteomes" id="UP000683360">
    <property type="component" value="Unassembled WGS sequence"/>
</dbReference>
<dbReference type="GO" id="GO:0005793">
    <property type="term" value="C:endoplasmic reticulum-Golgi intermediate compartment"/>
    <property type="evidence" value="ECO:0007669"/>
    <property type="project" value="TreeGrafter"/>
</dbReference>
<dbReference type="InterPro" id="IPR051136">
    <property type="entry name" value="Intracellular_Lectin-GPT"/>
</dbReference>
<dbReference type="Gene3D" id="2.60.120.200">
    <property type="match status" value="1"/>
</dbReference>
<accession>A0A8S3SWR3</accession>
<dbReference type="InterPro" id="IPR005052">
    <property type="entry name" value="Lectin_leg"/>
</dbReference>
<dbReference type="OrthoDB" id="270293at2759"/>
<feature type="domain" description="L-type lectin-like" evidence="13">
    <location>
        <begin position="33"/>
        <end position="256"/>
    </location>
</feature>
<keyword evidence="15" id="KW-1185">Reference proteome</keyword>
<keyword evidence="2 12" id="KW-0812">Transmembrane</keyword>
<evidence type="ECO:0000256" key="10">
    <source>
        <dbReference type="ARBA" id="ARBA00023180"/>
    </source>
</evidence>
<dbReference type="GO" id="GO:0005537">
    <property type="term" value="F:D-mannose binding"/>
    <property type="evidence" value="ECO:0007669"/>
    <property type="project" value="TreeGrafter"/>
</dbReference>
<dbReference type="Pfam" id="PF03388">
    <property type="entry name" value="Lectin_leg-like"/>
    <property type="match status" value="1"/>
</dbReference>
<dbReference type="PANTHER" id="PTHR12223">
    <property type="entry name" value="VESICULAR MANNOSE-BINDING LECTIN"/>
    <property type="match status" value="1"/>
</dbReference>
<dbReference type="GO" id="GO:0000139">
    <property type="term" value="C:Golgi membrane"/>
    <property type="evidence" value="ECO:0007669"/>
    <property type="project" value="UniProtKB-SubCell"/>
</dbReference>
<evidence type="ECO:0000256" key="2">
    <source>
        <dbReference type="ARBA" id="ARBA00022692"/>
    </source>
</evidence>
<evidence type="ECO:0000256" key="6">
    <source>
        <dbReference type="ARBA" id="ARBA00022989"/>
    </source>
</evidence>
<dbReference type="EMBL" id="CAJPWZ010001679">
    <property type="protein sequence ID" value="CAG2221219.1"/>
    <property type="molecule type" value="Genomic_DNA"/>
</dbReference>
<evidence type="ECO:0000256" key="1">
    <source>
        <dbReference type="ARBA" id="ARBA00004194"/>
    </source>
</evidence>
<evidence type="ECO:0000256" key="12">
    <source>
        <dbReference type="SAM" id="Phobius"/>
    </source>
</evidence>
<dbReference type="GO" id="GO:0046872">
    <property type="term" value="F:metal ion binding"/>
    <property type="evidence" value="ECO:0007669"/>
    <property type="project" value="UniProtKB-KW"/>
</dbReference>
<dbReference type="FunFam" id="2.60.120.200:FF:000017">
    <property type="entry name" value="Vesicular integral-membrane protein VIP36"/>
    <property type="match status" value="1"/>
</dbReference>
<dbReference type="PANTHER" id="PTHR12223:SF45">
    <property type="entry name" value="RE50040P"/>
    <property type="match status" value="1"/>
</dbReference>
<keyword evidence="10" id="KW-0325">Glycoprotein</keyword>
<dbReference type="GO" id="GO:0005789">
    <property type="term" value="C:endoplasmic reticulum membrane"/>
    <property type="evidence" value="ECO:0007669"/>
    <property type="project" value="TreeGrafter"/>
</dbReference>
<keyword evidence="6 12" id="KW-1133">Transmembrane helix</keyword>
<sequence length="333" mass="37718">MHLHKTQTTIITIHESRQLRSQTKVLGEWNTEDYLKREHTLVKPYQGSGASMPLWDFVGSTLVTNNYVRLTSDHQSRQGGIWNTQPCHIKNWELHVQFKVHGSGKNLFGDGFAIWYTRDRNQLGPVFGNRDFYTGLAIYLDTYANQNGPHNHEHPYISAMVNNGTLHYDHDRDGTHTMVSGCEAKFRNKDYDTFIAIRYQDNELKVSLDVDGKNAWKECFSVHGVKLPLGYFFGATAATGELADNHDIISMKVYQLDTNAPAKYEPAAYSGLPSADNMEAPREHISDEKRGAGLSGWKLLAVIILAIIGLGVCAIVGFIIFNKNQDYSRKRFY</sequence>
<keyword evidence="9" id="KW-1015">Disulfide bond</keyword>
<protein>
    <submittedName>
        <fullName evidence="14">LMAN2</fullName>
    </submittedName>
</protein>
<keyword evidence="3" id="KW-0479">Metal-binding</keyword>
<evidence type="ECO:0000313" key="14">
    <source>
        <dbReference type="EMBL" id="CAG2221219.1"/>
    </source>
</evidence>
<feature type="transmembrane region" description="Helical" evidence="12">
    <location>
        <begin position="299"/>
        <end position="321"/>
    </location>
</feature>
<comment type="subcellular location">
    <subcellularLocation>
        <location evidence="11">Endomembrane system</location>
        <topology evidence="11">Single-pass type I membrane protein</topology>
    </subcellularLocation>
    <subcellularLocation>
        <location evidence="1">Golgi apparatus membrane</location>
        <topology evidence="1">Single-pass membrane protein</topology>
    </subcellularLocation>
</comment>
<evidence type="ECO:0000256" key="7">
    <source>
        <dbReference type="ARBA" id="ARBA00023034"/>
    </source>
</evidence>
<name>A0A8S3SWR3_MYTED</name>
<evidence type="ECO:0000256" key="3">
    <source>
        <dbReference type="ARBA" id="ARBA00022723"/>
    </source>
</evidence>
<gene>
    <name evidence="14" type="ORF">MEDL_34638</name>
</gene>
<evidence type="ECO:0000313" key="15">
    <source>
        <dbReference type="Proteomes" id="UP000683360"/>
    </source>
</evidence>
<dbReference type="SUPFAM" id="SSF49899">
    <property type="entry name" value="Concanavalin A-like lectins/glucanases"/>
    <property type="match status" value="1"/>
</dbReference>
<organism evidence="14 15">
    <name type="scientific">Mytilus edulis</name>
    <name type="common">Blue mussel</name>
    <dbReference type="NCBI Taxonomy" id="6550"/>
    <lineage>
        <taxon>Eukaryota</taxon>
        <taxon>Metazoa</taxon>
        <taxon>Spiralia</taxon>
        <taxon>Lophotrochozoa</taxon>
        <taxon>Mollusca</taxon>
        <taxon>Bivalvia</taxon>
        <taxon>Autobranchia</taxon>
        <taxon>Pteriomorphia</taxon>
        <taxon>Mytilida</taxon>
        <taxon>Mytiloidea</taxon>
        <taxon>Mytilidae</taxon>
        <taxon>Mytilinae</taxon>
        <taxon>Mytilus</taxon>
    </lineage>
</organism>
<dbReference type="GO" id="GO:0006888">
    <property type="term" value="P:endoplasmic reticulum to Golgi vesicle-mediated transport"/>
    <property type="evidence" value="ECO:0007669"/>
    <property type="project" value="TreeGrafter"/>
</dbReference>
<dbReference type="GO" id="GO:0030134">
    <property type="term" value="C:COPII-coated ER to Golgi transport vesicle"/>
    <property type="evidence" value="ECO:0007669"/>
    <property type="project" value="TreeGrafter"/>
</dbReference>
<evidence type="ECO:0000256" key="11">
    <source>
        <dbReference type="ARBA" id="ARBA00046288"/>
    </source>
</evidence>
<keyword evidence="4" id="KW-0732">Signal</keyword>